<dbReference type="SMART" id="SM00729">
    <property type="entry name" value="Elp3"/>
    <property type="match status" value="1"/>
</dbReference>
<dbReference type="InterPro" id="IPR058240">
    <property type="entry name" value="rSAM_sf"/>
</dbReference>
<keyword evidence="2" id="KW-0949">S-adenosyl-L-methionine</keyword>
<dbReference type="SFLD" id="SFLDF00324">
    <property type="entry name" value="bacteriocin_maturation"/>
    <property type="match status" value="1"/>
</dbReference>
<accession>A0A4R2JU88</accession>
<sequence length="588" mass="66252">MWQTALVSMPFRQADRPSIQLGLLKAIGEARGFPIRTVHANLDFVRRIGMDRYAAIADQPRPLLGDWLFAVAAFGQDAPEERLTDDEDLLRIREQDVPAYLDELVEGFPWHEFRVVGFSSSFQQNVASFALARRLKERYPDLVTVFGGANFDGEMGLELVRSIDCVDYAVIGEGDTAFPALLEAIEAGTDPTLIPGVYSRDGGTPPAQPRDGLDDLPPPDYDEYFSRAAELGLPTNDVWLPFESARGCWWGAKHHCTFCGLNGSTMRFRAKSPSRVLAEFATQSRRYRTFRFEAVDNILDVRYLTEVFPVIATEHHDYQFFYELKANLTRAQVRTLARGGVVQVQPGIESLSSHVLRLMDKGVRAAQNVNLLRWARYYGIGVSWNILWGFPGETEYDYTAQAAAVPHLVHLQPPAGADRVWLERFSPMFSQPDKFPLGPRHPDRSYRMIYPSTVDISRVAYFYDHSPDNALPDSVYATLAKAVDEWAHAWQGATPPSLTYRTSPGYLEIYDARHPERTGTYTFRDTLADIYLACVDRPTTARAVHGKLQLRHPVEAVQEAFHQFADRGLMFLDGDLALSLALPRTPGR</sequence>
<dbReference type="InterPro" id="IPR023984">
    <property type="entry name" value="rSAM_ocin_1"/>
</dbReference>
<evidence type="ECO:0000256" key="1">
    <source>
        <dbReference type="ARBA" id="ARBA00001966"/>
    </source>
</evidence>
<evidence type="ECO:0000313" key="9">
    <source>
        <dbReference type="Proteomes" id="UP000295680"/>
    </source>
</evidence>
<proteinExistence type="predicted"/>
<evidence type="ECO:0000256" key="2">
    <source>
        <dbReference type="ARBA" id="ARBA00022691"/>
    </source>
</evidence>
<dbReference type="Gene3D" id="3.40.50.280">
    <property type="entry name" value="Cobalamin-binding domain"/>
    <property type="match status" value="1"/>
</dbReference>
<reference evidence="8 9" key="1">
    <citation type="submission" date="2019-03" db="EMBL/GenBank/DDBJ databases">
        <title>Genomic Encyclopedia of Type Strains, Phase IV (KMG-IV): sequencing the most valuable type-strain genomes for metagenomic binning, comparative biology and taxonomic classification.</title>
        <authorList>
            <person name="Goeker M."/>
        </authorList>
    </citation>
    <scope>NUCLEOTIDE SEQUENCE [LARGE SCALE GENOMIC DNA]</scope>
    <source>
        <strain evidence="8 9">DSM 45934</strain>
    </source>
</reference>
<keyword evidence="5" id="KW-0411">Iron-sulfur</keyword>
<dbReference type="InterPro" id="IPR006158">
    <property type="entry name" value="Cobalamin-bd"/>
</dbReference>
<keyword evidence="3" id="KW-0479">Metal-binding</keyword>
<dbReference type="SFLD" id="SFLDS00029">
    <property type="entry name" value="Radical_SAM"/>
    <property type="match status" value="1"/>
</dbReference>
<evidence type="ECO:0000256" key="5">
    <source>
        <dbReference type="ARBA" id="ARBA00023014"/>
    </source>
</evidence>
<dbReference type="PANTHER" id="PTHR43409">
    <property type="entry name" value="ANAEROBIC MAGNESIUM-PROTOPORPHYRIN IX MONOMETHYL ESTER CYCLASE-RELATED"/>
    <property type="match status" value="1"/>
</dbReference>
<evidence type="ECO:0000256" key="4">
    <source>
        <dbReference type="ARBA" id="ARBA00023004"/>
    </source>
</evidence>
<evidence type="ECO:0000259" key="7">
    <source>
        <dbReference type="PROSITE" id="PS51332"/>
    </source>
</evidence>
<dbReference type="NCBIfam" id="TIGR03975">
    <property type="entry name" value="rSAM_ocin_1"/>
    <property type="match status" value="1"/>
</dbReference>
<dbReference type="GO" id="GO:0003824">
    <property type="term" value="F:catalytic activity"/>
    <property type="evidence" value="ECO:0007669"/>
    <property type="project" value="InterPro"/>
</dbReference>
<dbReference type="GO" id="GO:0046872">
    <property type="term" value="F:metal ion binding"/>
    <property type="evidence" value="ECO:0007669"/>
    <property type="project" value="UniProtKB-KW"/>
</dbReference>
<dbReference type="SUPFAM" id="SSF102114">
    <property type="entry name" value="Radical SAM enzymes"/>
    <property type="match status" value="1"/>
</dbReference>
<evidence type="ECO:0000313" key="8">
    <source>
        <dbReference type="EMBL" id="TCO62747.1"/>
    </source>
</evidence>
<feature type="domain" description="B12-binding" evidence="7">
    <location>
        <begin position="59"/>
        <end position="192"/>
    </location>
</feature>
<comment type="caution">
    <text evidence="8">The sequence shown here is derived from an EMBL/GenBank/DDBJ whole genome shotgun (WGS) entry which is preliminary data.</text>
</comment>
<dbReference type="Gene3D" id="3.80.30.20">
    <property type="entry name" value="tm_1862 like domain"/>
    <property type="match status" value="1"/>
</dbReference>
<dbReference type="AlphaFoldDB" id="A0A4R2JU88"/>
<dbReference type="CDD" id="cd02068">
    <property type="entry name" value="radical_SAM_B12_BD"/>
    <property type="match status" value="1"/>
</dbReference>
<dbReference type="GO" id="GO:0005829">
    <property type="term" value="C:cytosol"/>
    <property type="evidence" value="ECO:0007669"/>
    <property type="project" value="TreeGrafter"/>
</dbReference>
<feature type="region of interest" description="Disordered" evidence="6">
    <location>
        <begin position="197"/>
        <end position="216"/>
    </location>
</feature>
<dbReference type="InterPro" id="IPR006638">
    <property type="entry name" value="Elp3/MiaA/NifB-like_rSAM"/>
</dbReference>
<dbReference type="PANTHER" id="PTHR43409:SF7">
    <property type="entry name" value="BLL1977 PROTEIN"/>
    <property type="match status" value="1"/>
</dbReference>
<keyword evidence="4" id="KW-0408">Iron</keyword>
<evidence type="ECO:0000256" key="3">
    <source>
        <dbReference type="ARBA" id="ARBA00022723"/>
    </source>
</evidence>
<dbReference type="CDD" id="cd01335">
    <property type="entry name" value="Radical_SAM"/>
    <property type="match status" value="1"/>
</dbReference>
<dbReference type="Pfam" id="PF04055">
    <property type="entry name" value="Radical_SAM"/>
    <property type="match status" value="1"/>
</dbReference>
<evidence type="ECO:0000256" key="6">
    <source>
        <dbReference type="SAM" id="MobiDB-lite"/>
    </source>
</evidence>
<dbReference type="GO" id="GO:0031419">
    <property type="term" value="F:cobalamin binding"/>
    <property type="evidence" value="ECO:0007669"/>
    <property type="project" value="InterPro"/>
</dbReference>
<dbReference type="EMBL" id="SLWS01000002">
    <property type="protein sequence ID" value="TCO62747.1"/>
    <property type="molecule type" value="Genomic_DNA"/>
</dbReference>
<dbReference type="InterPro" id="IPR051198">
    <property type="entry name" value="BchE-like"/>
</dbReference>
<name>A0A4R2JU88_9PSEU</name>
<protein>
    <submittedName>
        <fullName evidence="8">Ribosomal peptide maturation radical SAM protein 1</fullName>
    </submittedName>
</protein>
<dbReference type="GO" id="GO:0051536">
    <property type="term" value="F:iron-sulfur cluster binding"/>
    <property type="evidence" value="ECO:0007669"/>
    <property type="project" value="UniProtKB-KW"/>
</dbReference>
<dbReference type="Proteomes" id="UP000295680">
    <property type="component" value="Unassembled WGS sequence"/>
</dbReference>
<dbReference type="PROSITE" id="PS51332">
    <property type="entry name" value="B12_BINDING"/>
    <property type="match status" value="1"/>
</dbReference>
<dbReference type="InterPro" id="IPR023404">
    <property type="entry name" value="rSAM_horseshoe"/>
</dbReference>
<dbReference type="InterPro" id="IPR007197">
    <property type="entry name" value="rSAM"/>
</dbReference>
<organism evidence="8 9">
    <name type="scientific">Actinocrispum wychmicini</name>
    <dbReference type="NCBI Taxonomy" id="1213861"/>
    <lineage>
        <taxon>Bacteria</taxon>
        <taxon>Bacillati</taxon>
        <taxon>Actinomycetota</taxon>
        <taxon>Actinomycetes</taxon>
        <taxon>Pseudonocardiales</taxon>
        <taxon>Pseudonocardiaceae</taxon>
        <taxon>Actinocrispum</taxon>
    </lineage>
</organism>
<gene>
    <name evidence="8" type="ORF">EV192_102886</name>
</gene>
<comment type="cofactor">
    <cofactor evidence="1">
        <name>[4Fe-4S] cluster</name>
        <dbReference type="ChEBI" id="CHEBI:49883"/>
    </cofactor>
</comment>
<keyword evidence="9" id="KW-1185">Reference proteome</keyword>
<dbReference type="SFLD" id="SFLDG01082">
    <property type="entry name" value="B12-binding_domain_containing"/>
    <property type="match status" value="1"/>
</dbReference>